<protein>
    <submittedName>
        <fullName evidence="2">Filamentation induced by cAMP protein Fic</fullName>
    </submittedName>
</protein>
<evidence type="ECO:0000313" key="2">
    <source>
        <dbReference type="EMBL" id="VAW95571.1"/>
    </source>
</evidence>
<dbReference type="PROSITE" id="PS51459">
    <property type="entry name" value="FIDO"/>
    <property type="match status" value="1"/>
</dbReference>
<dbReference type="PANTHER" id="PTHR13504">
    <property type="entry name" value="FIDO DOMAIN-CONTAINING PROTEIN DDB_G0283145"/>
    <property type="match status" value="1"/>
</dbReference>
<dbReference type="InterPro" id="IPR036388">
    <property type="entry name" value="WH-like_DNA-bd_sf"/>
</dbReference>
<name>A0A3B0ZV07_9ZZZZ</name>
<dbReference type="InterPro" id="IPR036597">
    <property type="entry name" value="Fido-like_dom_sf"/>
</dbReference>
<dbReference type="AlphaFoldDB" id="A0A3B0ZV07"/>
<dbReference type="InterPro" id="IPR036390">
    <property type="entry name" value="WH_DNA-bd_sf"/>
</dbReference>
<dbReference type="Gene3D" id="1.10.3290.10">
    <property type="entry name" value="Fido-like domain"/>
    <property type="match status" value="1"/>
</dbReference>
<sequence length="370" mass="42152">MDKFADILLPFWVIMGIFPAMTINTDTLKITPEILSLVAELDEFKGAWRALGTLAPERLLALRRVAAIESIGSSTRIEGSRLSDQEVAQLLNNIRIKKFDSRDEQEAAGYADVMNTVYNQADSIELTENHIRQLHRDLLTYSSKDERHRGNYKTNPNNVSAFDEDGNEIGVVFETATPFDTPRLMAELVDWTRKALEYKELHPLLVTAVFTVTFLAIHPFQDGNGRLSRILTTLLLLRAGYAYVPYSSLESVIEQSKQGYYLTLRNTQGTIRTDIPDWQPWVLYFLRALKKQKQWLETKIEREQILLARLPELSVNILELTTEHGRLTVSQIVELTGANRNTVKKHLQALVASQQLVQHGKGKGTWYGRI</sequence>
<dbReference type="SUPFAM" id="SSF46785">
    <property type="entry name" value="Winged helix' DNA-binding domain"/>
    <property type="match status" value="1"/>
</dbReference>
<dbReference type="SUPFAM" id="SSF140931">
    <property type="entry name" value="Fic-like"/>
    <property type="match status" value="1"/>
</dbReference>
<dbReference type="Gene3D" id="1.10.10.10">
    <property type="entry name" value="Winged helix-like DNA-binding domain superfamily/Winged helix DNA-binding domain"/>
    <property type="match status" value="1"/>
</dbReference>
<dbReference type="PANTHER" id="PTHR13504:SF38">
    <property type="entry name" value="FIDO DOMAIN-CONTAINING PROTEIN"/>
    <property type="match status" value="1"/>
</dbReference>
<dbReference type="InterPro" id="IPR040198">
    <property type="entry name" value="Fido_containing"/>
</dbReference>
<proteinExistence type="predicted"/>
<dbReference type="Pfam" id="PF02661">
    <property type="entry name" value="Fic"/>
    <property type="match status" value="1"/>
</dbReference>
<feature type="domain" description="Fido" evidence="1">
    <location>
        <begin position="126"/>
        <end position="287"/>
    </location>
</feature>
<organism evidence="2">
    <name type="scientific">hydrothermal vent metagenome</name>
    <dbReference type="NCBI Taxonomy" id="652676"/>
    <lineage>
        <taxon>unclassified sequences</taxon>
        <taxon>metagenomes</taxon>
        <taxon>ecological metagenomes</taxon>
    </lineage>
</organism>
<accession>A0A3B0ZV07</accession>
<reference evidence="2" key="1">
    <citation type="submission" date="2018-06" db="EMBL/GenBank/DDBJ databases">
        <authorList>
            <person name="Zhirakovskaya E."/>
        </authorList>
    </citation>
    <scope>NUCLEOTIDE SEQUENCE</scope>
</reference>
<dbReference type="InterPro" id="IPR010382">
    <property type="entry name" value="DUF977"/>
</dbReference>
<gene>
    <name evidence="2" type="ORF">MNBD_GAMMA20-562</name>
</gene>
<dbReference type="Pfam" id="PF06163">
    <property type="entry name" value="DUF977"/>
    <property type="match status" value="1"/>
</dbReference>
<dbReference type="InterPro" id="IPR003812">
    <property type="entry name" value="Fido"/>
</dbReference>
<dbReference type="EMBL" id="UOFU01000076">
    <property type="protein sequence ID" value="VAW95571.1"/>
    <property type="molecule type" value="Genomic_DNA"/>
</dbReference>
<evidence type="ECO:0000259" key="1">
    <source>
        <dbReference type="PROSITE" id="PS51459"/>
    </source>
</evidence>